<name>A0AAX3WNG5_METEX</name>
<dbReference type="AlphaFoldDB" id="A0AAX3WNG5"/>
<geneLocation type="plasmid" evidence="1 2">
    <name>pME152</name>
</geneLocation>
<proteinExistence type="predicted"/>
<dbReference type="Proteomes" id="UP001223720">
    <property type="component" value="Plasmid pME152"/>
</dbReference>
<protein>
    <submittedName>
        <fullName evidence="1">Uncharacterized protein</fullName>
    </submittedName>
</protein>
<evidence type="ECO:0000313" key="2">
    <source>
        <dbReference type="Proteomes" id="UP001223720"/>
    </source>
</evidence>
<dbReference type="EMBL" id="CP073634">
    <property type="protein sequence ID" value="WHQ72982.1"/>
    <property type="molecule type" value="Genomic_DNA"/>
</dbReference>
<evidence type="ECO:0000313" key="1">
    <source>
        <dbReference type="EMBL" id="WHQ72982.1"/>
    </source>
</evidence>
<sequence length="89" mass="9884">MPTWPKDQLLPHGPDLPMAERIRRYQHNIRAIRASGCPVSTSADLDTLDPAHIELWFADSAERSHRLKSAIQQLAAMSEDDGASETSCT</sequence>
<organism evidence="1 2">
    <name type="scientific">Methylorubrum extorquens</name>
    <name type="common">Methylobacterium dichloromethanicum</name>
    <name type="synonym">Methylobacterium extorquens</name>
    <dbReference type="NCBI Taxonomy" id="408"/>
    <lineage>
        <taxon>Bacteria</taxon>
        <taxon>Pseudomonadati</taxon>
        <taxon>Pseudomonadota</taxon>
        <taxon>Alphaproteobacteria</taxon>
        <taxon>Hyphomicrobiales</taxon>
        <taxon>Methylobacteriaceae</taxon>
        <taxon>Methylorubrum</taxon>
    </lineage>
</organism>
<accession>A0AAX3WNG5</accession>
<reference evidence="1" key="1">
    <citation type="journal article" date="2022" name="Biotechnol. Bioprocess Eng.">
        <title>Pan-genome Analysis Reveals Comparative Genomic Features of Central Metabolic Pathways in Methylorubrum extorquens.</title>
        <authorList>
            <person name="Lee G.M."/>
            <person name="Scott-Nevros Z.K."/>
            <person name="Lee S.-M."/>
            <person name="Kim D."/>
        </authorList>
    </citation>
    <scope>NUCLEOTIDE SEQUENCE</scope>
    <source>
        <strain evidence="1">ATCC 55366</strain>
        <plasmid evidence="1">pME152</plasmid>
    </source>
</reference>
<keyword evidence="1" id="KW-0614">Plasmid</keyword>
<gene>
    <name evidence="1" type="ORF">KEC54_28410</name>
</gene>